<keyword evidence="5" id="KW-0812">Transmembrane</keyword>
<accession>K0Z971</accession>
<evidence type="ECO:0000256" key="4">
    <source>
        <dbReference type="SAM" id="MobiDB-lite"/>
    </source>
</evidence>
<feature type="transmembrane region" description="Helical" evidence="5">
    <location>
        <begin position="293"/>
        <end position="311"/>
    </location>
</feature>
<dbReference type="InterPro" id="IPR036388">
    <property type="entry name" value="WH-like_DNA-bd_sf"/>
</dbReference>
<feature type="transmembrane region" description="Helical" evidence="5">
    <location>
        <begin position="50"/>
        <end position="66"/>
    </location>
</feature>
<keyword evidence="5" id="KW-1133">Transmembrane helix</keyword>
<keyword evidence="5" id="KW-0472">Membrane</keyword>
<dbReference type="SUPFAM" id="SSF46894">
    <property type="entry name" value="C-terminal effector domain of the bipartite response regulators"/>
    <property type="match status" value="1"/>
</dbReference>
<feature type="transmembrane region" description="Helical" evidence="5">
    <location>
        <begin position="101"/>
        <end position="123"/>
    </location>
</feature>
<organism evidence="7 8">
    <name type="scientific">Slackia piriformis YIT 12062</name>
    <dbReference type="NCBI Taxonomy" id="742818"/>
    <lineage>
        <taxon>Bacteria</taxon>
        <taxon>Bacillati</taxon>
        <taxon>Actinomycetota</taxon>
        <taxon>Coriobacteriia</taxon>
        <taxon>Eggerthellales</taxon>
        <taxon>Eggerthellaceae</taxon>
        <taxon>Slackia</taxon>
    </lineage>
</organism>
<dbReference type="Gene3D" id="1.10.10.10">
    <property type="entry name" value="Winged helix-like DNA-binding domain superfamily/Winged helix DNA-binding domain"/>
    <property type="match status" value="1"/>
</dbReference>
<feature type="transmembrane region" description="Helical" evidence="5">
    <location>
        <begin position="355"/>
        <end position="376"/>
    </location>
</feature>
<dbReference type="InterPro" id="IPR000792">
    <property type="entry name" value="Tscrpt_reg_LuxR_C"/>
</dbReference>
<dbReference type="CDD" id="cd06170">
    <property type="entry name" value="LuxR_C_like"/>
    <property type="match status" value="1"/>
</dbReference>
<reference evidence="7 8" key="1">
    <citation type="submission" date="2012-08" db="EMBL/GenBank/DDBJ databases">
        <title>The Genome Sequence of Slackia piriformis YIT 12062.</title>
        <authorList>
            <consortium name="The Broad Institute Genome Sequencing Platform"/>
            <person name="Earl A."/>
            <person name="Ward D."/>
            <person name="Feldgarden M."/>
            <person name="Gevers D."/>
            <person name="Morotomi M."/>
            <person name="Walker B."/>
            <person name="Young S.K."/>
            <person name="Zeng Q."/>
            <person name="Gargeya S."/>
            <person name="Fitzgerald M."/>
            <person name="Haas B."/>
            <person name="Abouelleil A."/>
            <person name="Alvarado L."/>
            <person name="Arachchi H.M."/>
            <person name="Berlin A.M."/>
            <person name="Chapman S.B."/>
            <person name="Goldberg J."/>
            <person name="Griggs A."/>
            <person name="Gujja S."/>
            <person name="Hansen M."/>
            <person name="Howarth C."/>
            <person name="Imamovic A."/>
            <person name="Larimer J."/>
            <person name="McCowen C."/>
            <person name="Montmayeur A."/>
            <person name="Murphy C."/>
            <person name="Neiman D."/>
            <person name="Pearson M."/>
            <person name="Priest M."/>
            <person name="Roberts A."/>
            <person name="Saif S."/>
            <person name="Shea T."/>
            <person name="Sisk P."/>
            <person name="Sykes S."/>
            <person name="Wortman J."/>
            <person name="Nusbaum C."/>
            <person name="Birren B."/>
        </authorList>
    </citation>
    <scope>NUCLEOTIDE SEQUENCE [LARGE SCALE GENOMIC DNA]</scope>
    <source>
        <strain evidence="7 8">YIT 12062</strain>
    </source>
</reference>
<evidence type="ECO:0000256" key="2">
    <source>
        <dbReference type="ARBA" id="ARBA00023125"/>
    </source>
</evidence>
<dbReference type="Pfam" id="PF00196">
    <property type="entry name" value="GerE"/>
    <property type="match status" value="1"/>
</dbReference>
<dbReference type="EMBL" id="ADMD01000007">
    <property type="protein sequence ID" value="EJZ83910.1"/>
    <property type="molecule type" value="Genomic_DNA"/>
</dbReference>
<proteinExistence type="predicted"/>
<dbReference type="PANTHER" id="PTHR44688:SF16">
    <property type="entry name" value="DNA-BINDING TRANSCRIPTIONAL ACTIVATOR DEVR_DOSR"/>
    <property type="match status" value="1"/>
</dbReference>
<name>K0Z971_9ACTN</name>
<dbReference type="InParanoid" id="K0Z971"/>
<feature type="transmembrane region" description="Helical" evidence="5">
    <location>
        <begin position="135"/>
        <end position="156"/>
    </location>
</feature>
<feature type="transmembrane region" description="Helical" evidence="5">
    <location>
        <begin position="382"/>
        <end position="400"/>
    </location>
</feature>
<evidence type="ECO:0000256" key="1">
    <source>
        <dbReference type="ARBA" id="ARBA00023015"/>
    </source>
</evidence>
<keyword evidence="8" id="KW-1185">Reference proteome</keyword>
<dbReference type="PROSITE" id="PS50043">
    <property type="entry name" value="HTH_LUXR_2"/>
    <property type="match status" value="1"/>
</dbReference>
<evidence type="ECO:0000256" key="5">
    <source>
        <dbReference type="SAM" id="Phobius"/>
    </source>
</evidence>
<dbReference type="GO" id="GO:0006355">
    <property type="term" value="P:regulation of DNA-templated transcription"/>
    <property type="evidence" value="ECO:0007669"/>
    <property type="project" value="InterPro"/>
</dbReference>
<feature type="region of interest" description="Disordered" evidence="4">
    <location>
        <begin position="194"/>
        <end position="216"/>
    </location>
</feature>
<dbReference type="InterPro" id="IPR016032">
    <property type="entry name" value="Sig_transdc_resp-reg_C-effctor"/>
</dbReference>
<feature type="domain" description="HTH luxR-type" evidence="6">
    <location>
        <begin position="426"/>
        <end position="491"/>
    </location>
</feature>
<feature type="transmembrane region" description="Helical" evidence="5">
    <location>
        <begin position="331"/>
        <end position="348"/>
    </location>
</feature>
<dbReference type="PANTHER" id="PTHR44688">
    <property type="entry name" value="DNA-BINDING TRANSCRIPTIONAL ACTIVATOR DEVR_DOSR"/>
    <property type="match status" value="1"/>
</dbReference>
<dbReference type="PATRIC" id="fig|742818.3.peg.1512"/>
<dbReference type="AlphaFoldDB" id="K0Z971"/>
<dbReference type="PRINTS" id="PR00038">
    <property type="entry name" value="HTHLUXR"/>
</dbReference>
<evidence type="ECO:0000256" key="3">
    <source>
        <dbReference type="ARBA" id="ARBA00023163"/>
    </source>
</evidence>
<dbReference type="RefSeq" id="WP_009139629.1">
    <property type="nucleotide sequence ID" value="NZ_JH815198.1"/>
</dbReference>
<comment type="caution">
    <text evidence="7">The sequence shown here is derived from an EMBL/GenBank/DDBJ whole genome shotgun (WGS) entry which is preliminary data.</text>
</comment>
<dbReference type="OrthoDB" id="3170050at2"/>
<dbReference type="HOGENOM" id="CLU_041644_0_0_11"/>
<evidence type="ECO:0000313" key="7">
    <source>
        <dbReference type="EMBL" id="EJZ83910.1"/>
    </source>
</evidence>
<feature type="transmembrane region" description="Helical" evidence="5">
    <location>
        <begin position="78"/>
        <end position="95"/>
    </location>
</feature>
<evidence type="ECO:0000313" key="8">
    <source>
        <dbReference type="Proteomes" id="UP000006069"/>
    </source>
</evidence>
<keyword evidence="2" id="KW-0238">DNA-binding</keyword>
<dbReference type="Proteomes" id="UP000006069">
    <property type="component" value="Unassembled WGS sequence"/>
</dbReference>
<dbReference type="eggNOG" id="COG2197">
    <property type="taxonomic scope" value="Bacteria"/>
</dbReference>
<feature type="transmembrane region" description="Helical" evidence="5">
    <location>
        <begin position="162"/>
        <end position="183"/>
    </location>
</feature>
<keyword evidence="1" id="KW-0805">Transcription regulation</keyword>
<protein>
    <recommendedName>
        <fullName evidence="6">HTH luxR-type domain-containing protein</fullName>
    </recommendedName>
</protein>
<feature type="transmembrane region" description="Helical" evidence="5">
    <location>
        <begin position="264"/>
        <end position="281"/>
    </location>
</feature>
<sequence>MLASFKDAGFCALFAAVGLTVNLTWCTLAGHTPGFTNALASLDVPVNPRAFFLMGILVMSVVFTVLPRKAREVDASLWPAVALLACMGTACFAIASSQSAFSPAVLSIGGLLLFGIGYFWLTARFVLLLARTQTYSCTIACLAFSLIVEPMLVAFVEHSLHAELQVSIVVLMPILSAALFQCARHAALKQRSSEKGSGRTVFGIPSRPRTPSAAEGRSDTSSALILIAAASLLLATVRSLSFVGLWGEGHMDADGEPSMTSNPLLWLGYAAGLAVFSYAALGRTANWSLRLRFQPSFVTIIITLSVSMILAGDPHADPALLDTLMRLNDSFSHLMFWAVVSILLDISATPSYRVIGIGASLYSAGSIAWVLFLGNADAVENLIVIVVIYVLAMASMHYSWNKREGENEPSPSATNVMDALEKRCAEVSEAYKLSPRESEILVLLAQGRTRTYIQEELVLAENTVKSHVAHIYTKLGVRDRQDMIDIVLDVAENKAELKGQKDEEPQRR</sequence>
<dbReference type="SMART" id="SM00421">
    <property type="entry name" value="HTH_LUXR"/>
    <property type="match status" value="1"/>
</dbReference>
<keyword evidence="3" id="KW-0804">Transcription</keyword>
<dbReference type="GO" id="GO:0003677">
    <property type="term" value="F:DNA binding"/>
    <property type="evidence" value="ECO:0007669"/>
    <property type="project" value="UniProtKB-KW"/>
</dbReference>
<gene>
    <name evidence="7" type="ORF">HMPREF9451_01432</name>
</gene>
<evidence type="ECO:0000259" key="6">
    <source>
        <dbReference type="PROSITE" id="PS50043"/>
    </source>
</evidence>
<feature type="transmembrane region" description="Helical" evidence="5">
    <location>
        <begin position="223"/>
        <end position="244"/>
    </location>
</feature>